<accession>A0A7L4ZDP8</accession>
<evidence type="ECO:0000313" key="2">
    <source>
        <dbReference type="EMBL" id="QHI34767.1"/>
    </source>
</evidence>
<dbReference type="OrthoDB" id="1435163at2"/>
<dbReference type="EMBL" id="CP019288">
    <property type="protein sequence ID" value="QHI34767.1"/>
    <property type="molecule type" value="Genomic_DNA"/>
</dbReference>
<feature type="signal peptide" evidence="1">
    <location>
        <begin position="1"/>
        <end position="19"/>
    </location>
</feature>
<evidence type="ECO:0000256" key="1">
    <source>
        <dbReference type="SAM" id="SignalP"/>
    </source>
</evidence>
<protein>
    <recommendedName>
        <fullName evidence="4">DUF3887 domain-containing protein</fullName>
    </recommendedName>
</protein>
<feature type="chain" id="PRO_5029691208" description="DUF3887 domain-containing protein" evidence="1">
    <location>
        <begin position="20"/>
        <end position="165"/>
    </location>
</feature>
<gene>
    <name evidence="2" type="ORF">IMCC3317_01110</name>
</gene>
<keyword evidence="3" id="KW-1185">Reference proteome</keyword>
<proteinExistence type="predicted"/>
<dbReference type="Proteomes" id="UP000464657">
    <property type="component" value="Chromosome"/>
</dbReference>
<evidence type="ECO:0008006" key="4">
    <source>
        <dbReference type="Google" id="ProtNLM"/>
    </source>
</evidence>
<dbReference type="KEGG" id="kan:IMCC3317_01110"/>
<evidence type="ECO:0000313" key="3">
    <source>
        <dbReference type="Proteomes" id="UP000464657"/>
    </source>
</evidence>
<reference evidence="2 3" key="1">
    <citation type="journal article" date="2013" name="Int. J. Syst. Evol. Microbiol.">
        <title>Kordia antarctica sp. nov., isolated from Antarctic seawater.</title>
        <authorList>
            <person name="Baek K."/>
            <person name="Choi A."/>
            <person name="Kang I."/>
            <person name="Lee K."/>
            <person name="Cho J.C."/>
        </authorList>
    </citation>
    <scope>NUCLEOTIDE SEQUENCE [LARGE SCALE GENOMIC DNA]</scope>
    <source>
        <strain evidence="2 3">IMCC3317</strain>
    </source>
</reference>
<keyword evidence="1" id="KW-0732">Signal</keyword>
<sequence>MKKTIYIPLLICISLVYNACNSNASADEPIGKHTFELLQKLDTISSADFGNYFISLEELREFVKDTTIEENFRNAMTKMSKEKYKKGLLQSYEMLKESGERQQINWANITYEEYAFQLRLDNGVTFNDGYLLFTHNAKKYMAKVVSFEYEEKQRLFILSNFELAQ</sequence>
<dbReference type="RefSeq" id="WP_160127555.1">
    <property type="nucleotide sequence ID" value="NZ_CP019288.1"/>
</dbReference>
<name>A0A7L4ZDP8_9FLAO</name>
<organism evidence="2 3">
    <name type="scientific">Kordia antarctica</name>
    <dbReference type="NCBI Taxonomy" id="1218801"/>
    <lineage>
        <taxon>Bacteria</taxon>
        <taxon>Pseudomonadati</taxon>
        <taxon>Bacteroidota</taxon>
        <taxon>Flavobacteriia</taxon>
        <taxon>Flavobacteriales</taxon>
        <taxon>Flavobacteriaceae</taxon>
        <taxon>Kordia</taxon>
    </lineage>
</organism>
<dbReference type="AlphaFoldDB" id="A0A7L4ZDP8"/>